<dbReference type="Proteomes" id="UP000324870">
    <property type="component" value="Unassembled WGS sequence"/>
</dbReference>
<dbReference type="Pfam" id="PF12771">
    <property type="entry name" value="SusD-like_2"/>
    <property type="match status" value="1"/>
</dbReference>
<accession>A0ABQ6S0V8</accession>
<dbReference type="InterPro" id="IPR041662">
    <property type="entry name" value="SusD-like_2"/>
</dbReference>
<dbReference type="Pfam" id="PF12741">
    <property type="entry name" value="SusD-like"/>
    <property type="match status" value="1"/>
</dbReference>
<dbReference type="SUPFAM" id="SSF48452">
    <property type="entry name" value="TPR-like"/>
    <property type="match status" value="1"/>
</dbReference>
<name>A0ABQ6S0V8_9BACT</name>
<keyword evidence="2" id="KW-1185">Reference proteome</keyword>
<gene>
    <name evidence="1" type="ORF">F2A26_12270</name>
</gene>
<evidence type="ECO:0000313" key="1">
    <source>
        <dbReference type="EMBL" id="KAA3158156.1"/>
    </source>
</evidence>
<comment type="caution">
    <text evidence="1">The sequence shown here is derived from an EMBL/GenBank/DDBJ whole genome shotgun (WGS) entry which is preliminary data.</text>
</comment>
<evidence type="ECO:0000313" key="2">
    <source>
        <dbReference type="Proteomes" id="UP000324870"/>
    </source>
</evidence>
<dbReference type="EMBL" id="VVND01000021">
    <property type="protein sequence ID" value="KAA3158156.1"/>
    <property type="molecule type" value="Genomic_DNA"/>
</dbReference>
<protein>
    <submittedName>
        <fullName evidence="1">SusD/RagB family nutrient-binding outer membrane lipoprotein</fullName>
    </submittedName>
</protein>
<dbReference type="InterPro" id="IPR011990">
    <property type="entry name" value="TPR-like_helical_dom_sf"/>
</dbReference>
<dbReference type="RefSeq" id="WP_014775425.1">
    <property type="nucleotide sequence ID" value="NZ_BAAFKU010000003.1"/>
</dbReference>
<proteinExistence type="predicted"/>
<reference evidence="1 2" key="1">
    <citation type="journal article" date="2019" name="Nat. Med.">
        <title>A library of human gut bacterial isolates paired with longitudinal multiomics data enables mechanistic microbiome research.</title>
        <authorList>
            <person name="Poyet M."/>
            <person name="Groussin M."/>
            <person name="Gibbons S.M."/>
            <person name="Avila-Pacheco J."/>
            <person name="Jiang X."/>
            <person name="Kearney S.M."/>
            <person name="Perrotta A.R."/>
            <person name="Berdy B."/>
            <person name="Zhao S."/>
            <person name="Lieberman T.D."/>
            <person name="Swanson P.K."/>
            <person name="Smith M."/>
            <person name="Roesemann S."/>
            <person name="Alexander J.E."/>
            <person name="Rich S.A."/>
            <person name="Livny J."/>
            <person name="Vlamakis H."/>
            <person name="Clish C."/>
            <person name="Bullock K."/>
            <person name="Deik A."/>
            <person name="Scott J."/>
            <person name="Pierce K.A."/>
            <person name="Xavier R.J."/>
            <person name="Alm E.J."/>
        </authorList>
    </citation>
    <scope>NUCLEOTIDE SEQUENCE [LARGE SCALE GENOMIC DNA]</scope>
    <source>
        <strain evidence="1 2">BIOML-A1</strain>
    </source>
</reference>
<keyword evidence="1" id="KW-0449">Lipoprotein</keyword>
<dbReference type="InterPro" id="IPR024302">
    <property type="entry name" value="SusD-like"/>
</dbReference>
<dbReference type="Gene3D" id="1.25.40.390">
    <property type="match status" value="2"/>
</dbReference>
<sequence length="494" mass="56279">MSLWNFMYQNQIKNIVDLVSRTDGDAGYANLNAIARIFKVYLFSILTDVYGDIPYFAAGTAYFSKDYYPKYDKQQDIYNDFFNELDEAVKALSADGGSADGDLIFKGDYQKWRRFGNSLRLRLALRLVQADANTARTQAEAAINNVGGVMTSGDIAMFNSFSDIYDTGHGEYRRNALAQIWQSVDNSPSPFLCETLFNYMWYGRAESNDNINFEDGKKLGSNWKPEYAKSSKKDPRTFVISRLYYHDDPHAQKQPFKRIDLTDELYNKQVSGSGTTRYFVPVPKGRAWYDSWPWLMASSSTIKEAYNESVAVQGGSCHPQLNNAFLKTNTPGIAMTYAETCFLLAEAKVRWNIAAIAETPEDLYNTGVNEAIRFLKIYDEKALAIPQSEIDSYLAANPLTAGTEVEQINMQLWILHLTNPFEAFANWRRSGFPKLTPPSNAYTRDAKDGKMPRRLSYPISESLYNAVNYQEAIERLGGRDDWTKPVWWDKNSTY</sequence>
<organism evidence="1 2">
    <name type="scientific">Alistipes finegoldii</name>
    <dbReference type="NCBI Taxonomy" id="214856"/>
    <lineage>
        <taxon>Bacteria</taxon>
        <taxon>Pseudomonadati</taxon>
        <taxon>Bacteroidota</taxon>
        <taxon>Bacteroidia</taxon>
        <taxon>Bacteroidales</taxon>
        <taxon>Rikenellaceae</taxon>
        <taxon>Alistipes</taxon>
    </lineage>
</organism>